<protein>
    <recommendedName>
        <fullName evidence="1">TonB C-terminal domain-containing protein</fullName>
    </recommendedName>
</protein>
<proteinExistence type="predicted"/>
<dbReference type="PANTHER" id="PTHR33446:SF2">
    <property type="entry name" value="PROTEIN TONB"/>
    <property type="match status" value="1"/>
</dbReference>
<comment type="caution">
    <text evidence="2">The sequence shown here is derived from an EMBL/GenBank/DDBJ whole genome shotgun (WGS) entry which is preliminary data.</text>
</comment>
<dbReference type="Proteomes" id="UP000247903">
    <property type="component" value="Unassembled WGS sequence"/>
</dbReference>
<feature type="domain" description="TonB C-terminal" evidence="1">
    <location>
        <begin position="73"/>
        <end position="130"/>
    </location>
</feature>
<dbReference type="GO" id="GO:0098797">
    <property type="term" value="C:plasma membrane protein complex"/>
    <property type="evidence" value="ECO:0007669"/>
    <property type="project" value="TreeGrafter"/>
</dbReference>
<dbReference type="OrthoDB" id="1095452at2"/>
<dbReference type="PANTHER" id="PTHR33446">
    <property type="entry name" value="PROTEIN TONB-RELATED"/>
    <property type="match status" value="1"/>
</dbReference>
<gene>
    <name evidence="2" type="ORF">DMB65_00100</name>
</gene>
<dbReference type="RefSeq" id="WP_110304649.1">
    <property type="nucleotide sequence ID" value="NZ_QJHK01000001.1"/>
</dbReference>
<sequence length="133" mass="14942">MKKFLILVFICFAQNIFSQSTSSTTKYDESPVYNTAGIDLKPDFPGGYDKFFAFVDQNFKYPEGNINLKGKKIYVTFIVEKDGSLTDIKILRDAGHGTGVEALRVLKLSPKWNPGKQKGETIRVLFSVPIVLK</sequence>
<dbReference type="GO" id="GO:0055085">
    <property type="term" value="P:transmembrane transport"/>
    <property type="evidence" value="ECO:0007669"/>
    <property type="project" value="InterPro"/>
</dbReference>
<accession>A0A2V4BTT3</accession>
<keyword evidence="3" id="KW-1185">Reference proteome</keyword>
<organism evidence="2 3">
    <name type="scientific">Flavobacterium cheongpyeongense</name>
    <dbReference type="NCBI Taxonomy" id="2212651"/>
    <lineage>
        <taxon>Bacteria</taxon>
        <taxon>Pseudomonadati</taxon>
        <taxon>Bacteroidota</taxon>
        <taxon>Flavobacteriia</taxon>
        <taxon>Flavobacteriales</taxon>
        <taxon>Flavobacteriaceae</taxon>
        <taxon>Flavobacterium</taxon>
    </lineage>
</organism>
<dbReference type="GO" id="GO:0031992">
    <property type="term" value="F:energy transducer activity"/>
    <property type="evidence" value="ECO:0007669"/>
    <property type="project" value="TreeGrafter"/>
</dbReference>
<dbReference type="SUPFAM" id="SSF74653">
    <property type="entry name" value="TolA/TonB C-terminal domain"/>
    <property type="match status" value="1"/>
</dbReference>
<dbReference type="InterPro" id="IPR051045">
    <property type="entry name" value="TonB-dependent_transducer"/>
</dbReference>
<evidence type="ECO:0000313" key="2">
    <source>
        <dbReference type="EMBL" id="PXY42468.1"/>
    </source>
</evidence>
<dbReference type="Pfam" id="PF03544">
    <property type="entry name" value="TonB_C"/>
    <property type="match status" value="1"/>
</dbReference>
<reference evidence="2 3" key="1">
    <citation type="submission" date="2018-05" db="EMBL/GenBank/DDBJ databases">
        <title>Flavobacterium sp. strain IMCC34759, incomplete genome.</title>
        <authorList>
            <person name="Joung Y."/>
            <person name="Cho J."/>
        </authorList>
    </citation>
    <scope>NUCLEOTIDE SEQUENCE [LARGE SCALE GENOMIC DNA]</scope>
    <source>
        <strain evidence="2 3">IMCC34759</strain>
    </source>
</reference>
<name>A0A2V4BTT3_9FLAO</name>
<evidence type="ECO:0000259" key="1">
    <source>
        <dbReference type="Pfam" id="PF03544"/>
    </source>
</evidence>
<evidence type="ECO:0000313" key="3">
    <source>
        <dbReference type="Proteomes" id="UP000247903"/>
    </source>
</evidence>
<dbReference type="Gene3D" id="3.30.1150.10">
    <property type="match status" value="1"/>
</dbReference>
<dbReference type="InterPro" id="IPR037682">
    <property type="entry name" value="TonB_C"/>
</dbReference>
<dbReference type="EMBL" id="QJHK01000001">
    <property type="protein sequence ID" value="PXY42468.1"/>
    <property type="molecule type" value="Genomic_DNA"/>
</dbReference>
<dbReference type="AlphaFoldDB" id="A0A2V4BTT3"/>